<evidence type="ECO:0000313" key="2">
    <source>
        <dbReference type="Proteomes" id="UP000294850"/>
    </source>
</evidence>
<organism evidence="1 2">
    <name type="scientific">Dyadobacter psychrotolerans</name>
    <dbReference type="NCBI Taxonomy" id="2541721"/>
    <lineage>
        <taxon>Bacteria</taxon>
        <taxon>Pseudomonadati</taxon>
        <taxon>Bacteroidota</taxon>
        <taxon>Cytophagia</taxon>
        <taxon>Cytophagales</taxon>
        <taxon>Spirosomataceae</taxon>
        <taxon>Dyadobacter</taxon>
    </lineage>
</organism>
<proteinExistence type="predicted"/>
<dbReference type="OrthoDB" id="8905724at2"/>
<keyword evidence="2" id="KW-1185">Reference proteome</keyword>
<dbReference type="EMBL" id="SMFL01000002">
    <property type="protein sequence ID" value="TDE17336.1"/>
    <property type="molecule type" value="Genomic_DNA"/>
</dbReference>
<reference evidence="1 2" key="1">
    <citation type="submission" date="2019-03" db="EMBL/GenBank/DDBJ databases">
        <title>Dyadobacter AR-3-6 sp. nov., isolated from arctic soil.</title>
        <authorList>
            <person name="Chaudhary D.K."/>
        </authorList>
    </citation>
    <scope>NUCLEOTIDE SEQUENCE [LARGE SCALE GENOMIC DNA]</scope>
    <source>
        <strain evidence="1 2">AR-3-6</strain>
    </source>
</reference>
<protein>
    <submittedName>
        <fullName evidence="1">Uncharacterized protein</fullName>
    </submittedName>
</protein>
<comment type="caution">
    <text evidence="1">The sequence shown here is derived from an EMBL/GenBank/DDBJ whole genome shotgun (WGS) entry which is preliminary data.</text>
</comment>
<evidence type="ECO:0000313" key="1">
    <source>
        <dbReference type="EMBL" id="TDE17336.1"/>
    </source>
</evidence>
<name>A0A4R5DS93_9BACT</name>
<sequence>MESYQPYHEIFRRSCDFRVKYEFLPLDNPTGYQYLPSSGEACRLMYQGARLDFQYRDNLKFPGQGFIIWPEFEDPAGFLILGKWIPIEPFGTARMWIINRDFITIHKQELSIGTKGYMINGSSKVATCEVIELSNHLQN</sequence>
<dbReference type="Proteomes" id="UP000294850">
    <property type="component" value="Unassembled WGS sequence"/>
</dbReference>
<gene>
    <name evidence="1" type="ORF">E0F88_05455</name>
</gene>
<dbReference type="AlphaFoldDB" id="A0A4R5DS93"/>
<dbReference type="RefSeq" id="WP_131957157.1">
    <property type="nucleotide sequence ID" value="NZ_SMFL01000002.1"/>
</dbReference>
<accession>A0A4R5DS93</accession>